<gene>
    <name evidence="3" type="ORF">LSTR_LSTR010384</name>
</gene>
<evidence type="ECO:0000256" key="1">
    <source>
        <dbReference type="SAM" id="MobiDB-lite"/>
    </source>
</evidence>
<dbReference type="EMBL" id="QKKF02009630">
    <property type="protein sequence ID" value="RZF45240.1"/>
    <property type="molecule type" value="Genomic_DNA"/>
</dbReference>
<dbReference type="GO" id="GO:0006509">
    <property type="term" value="P:membrane protein ectodomain proteolysis"/>
    <property type="evidence" value="ECO:0007669"/>
    <property type="project" value="TreeGrafter"/>
</dbReference>
<dbReference type="PANTHER" id="PTHR45702">
    <property type="entry name" value="ADAM10/ADAM17 METALLOPEPTIDASE FAMILY MEMBER"/>
    <property type="match status" value="1"/>
</dbReference>
<dbReference type="InParanoid" id="A0A482XI86"/>
<feature type="compositionally biased region" description="Gly residues" evidence="1">
    <location>
        <begin position="259"/>
        <end position="272"/>
    </location>
</feature>
<protein>
    <submittedName>
        <fullName evidence="3">Uncharacterized protein</fullName>
    </submittedName>
</protein>
<dbReference type="OrthoDB" id="2149267at2759"/>
<proteinExistence type="predicted"/>
<name>A0A482XI86_LAOST</name>
<dbReference type="Proteomes" id="UP000291343">
    <property type="component" value="Unassembled WGS sequence"/>
</dbReference>
<comment type="caution">
    <text evidence="3">The sequence shown here is derived from an EMBL/GenBank/DDBJ whole genome shotgun (WGS) entry which is preliminary data.</text>
</comment>
<keyword evidence="4" id="KW-1185">Reference proteome</keyword>
<dbReference type="STRING" id="195883.A0A482XI86"/>
<accession>A0A482XI86</accession>
<sequence length="329" mass="36415">MLSRLVDEYTVIENCYCDVFFKCRAVDAEGPLARLKNTLFNKETLLTVTQWVTEYWWACLLRASRSSLSWHFHQVLCCAHSLPNPKKPPRASFNCILLIEIICLKVFGDAASPDAHTAPYGALERWWGRAEGRGDGVDAPDPVGRDPHTATARAGANTMCPKGYCDVFFKCRAVDAEGPLARLKNTLFNKETLLTVTQWVTEYWWACLLMGIAFIIVMGIFIKCCAVHTPSSNPKKPPARRFSETLRHPMHTLRRMGRSSGGGGGGRGGVVMGGSTRPGPSRPGPAHGYGEGRGQYYVPKATAPPANRPDLYAGAYTDRNAFHMRQHKV</sequence>
<keyword evidence="2" id="KW-0812">Transmembrane</keyword>
<dbReference type="GO" id="GO:0004222">
    <property type="term" value="F:metalloendopeptidase activity"/>
    <property type="evidence" value="ECO:0007669"/>
    <property type="project" value="TreeGrafter"/>
</dbReference>
<dbReference type="AlphaFoldDB" id="A0A482XI86"/>
<evidence type="ECO:0000313" key="3">
    <source>
        <dbReference type="EMBL" id="RZF45240.1"/>
    </source>
</evidence>
<dbReference type="InterPro" id="IPR051489">
    <property type="entry name" value="ADAM_Metalloproteinase"/>
</dbReference>
<keyword evidence="2" id="KW-1133">Transmembrane helix</keyword>
<evidence type="ECO:0000313" key="4">
    <source>
        <dbReference type="Proteomes" id="UP000291343"/>
    </source>
</evidence>
<dbReference type="GO" id="GO:0005886">
    <property type="term" value="C:plasma membrane"/>
    <property type="evidence" value="ECO:0007669"/>
    <property type="project" value="TreeGrafter"/>
</dbReference>
<keyword evidence="2" id="KW-0472">Membrane</keyword>
<dbReference type="GO" id="GO:0007219">
    <property type="term" value="P:Notch signaling pathway"/>
    <property type="evidence" value="ECO:0007669"/>
    <property type="project" value="TreeGrafter"/>
</dbReference>
<feature type="region of interest" description="Disordered" evidence="1">
    <location>
        <begin position="254"/>
        <end position="300"/>
    </location>
</feature>
<evidence type="ECO:0000256" key="2">
    <source>
        <dbReference type="SAM" id="Phobius"/>
    </source>
</evidence>
<feature type="transmembrane region" description="Helical" evidence="2">
    <location>
        <begin position="203"/>
        <end position="226"/>
    </location>
</feature>
<dbReference type="PANTHER" id="PTHR45702:SF2">
    <property type="entry name" value="KUZBANIAN, ISOFORM A"/>
    <property type="match status" value="1"/>
</dbReference>
<reference evidence="3 4" key="1">
    <citation type="journal article" date="2017" name="Gigascience">
        <title>Genome sequence of the small brown planthopper, Laodelphax striatellus.</title>
        <authorList>
            <person name="Zhu J."/>
            <person name="Jiang F."/>
            <person name="Wang X."/>
            <person name="Yang P."/>
            <person name="Bao Y."/>
            <person name="Zhao W."/>
            <person name="Wang W."/>
            <person name="Lu H."/>
            <person name="Wang Q."/>
            <person name="Cui N."/>
            <person name="Li J."/>
            <person name="Chen X."/>
            <person name="Luo L."/>
            <person name="Yu J."/>
            <person name="Kang L."/>
            <person name="Cui F."/>
        </authorList>
    </citation>
    <scope>NUCLEOTIDE SEQUENCE [LARGE SCALE GENOMIC DNA]</scope>
    <source>
        <strain evidence="3">Lst14</strain>
    </source>
</reference>
<organism evidence="3 4">
    <name type="scientific">Laodelphax striatellus</name>
    <name type="common">Small brown planthopper</name>
    <name type="synonym">Delphax striatella</name>
    <dbReference type="NCBI Taxonomy" id="195883"/>
    <lineage>
        <taxon>Eukaryota</taxon>
        <taxon>Metazoa</taxon>
        <taxon>Ecdysozoa</taxon>
        <taxon>Arthropoda</taxon>
        <taxon>Hexapoda</taxon>
        <taxon>Insecta</taxon>
        <taxon>Pterygota</taxon>
        <taxon>Neoptera</taxon>
        <taxon>Paraneoptera</taxon>
        <taxon>Hemiptera</taxon>
        <taxon>Auchenorrhyncha</taxon>
        <taxon>Fulgoroidea</taxon>
        <taxon>Delphacidae</taxon>
        <taxon>Criomorphinae</taxon>
        <taxon>Laodelphax</taxon>
    </lineage>
</organism>